<dbReference type="Proteomes" id="UP000321039">
    <property type="component" value="Unassembled WGS sequence"/>
</dbReference>
<dbReference type="AlphaFoldDB" id="A0A5C9A746"/>
<dbReference type="SUPFAM" id="SSF51735">
    <property type="entry name" value="NAD(P)-binding Rossmann-fold domains"/>
    <property type="match status" value="1"/>
</dbReference>
<reference evidence="2 3" key="1">
    <citation type="submission" date="2019-08" db="EMBL/GenBank/DDBJ databases">
        <title>Parahaliea maris sp. nov., isolated from the surface seawater.</title>
        <authorList>
            <person name="Liu Y."/>
        </authorList>
    </citation>
    <scope>NUCLEOTIDE SEQUENCE [LARGE SCALE GENOMIC DNA]</scope>
    <source>
        <strain evidence="2 3">HSLHS9</strain>
    </source>
</reference>
<dbReference type="GO" id="GO:0047733">
    <property type="term" value="F:CDP-glucose 4,6-dehydratase activity"/>
    <property type="evidence" value="ECO:0007669"/>
    <property type="project" value="UniProtKB-EC"/>
</dbReference>
<dbReference type="NCBIfam" id="TIGR02622">
    <property type="entry name" value="CDP_4_6_dhtase"/>
    <property type="match status" value="1"/>
</dbReference>
<dbReference type="InterPro" id="IPR036291">
    <property type="entry name" value="NAD(P)-bd_dom_sf"/>
</dbReference>
<accession>A0A5C9A746</accession>
<name>A0A5C9A746_9GAMM</name>
<dbReference type="PANTHER" id="PTHR43000">
    <property type="entry name" value="DTDP-D-GLUCOSE 4,6-DEHYDRATASE-RELATED"/>
    <property type="match status" value="1"/>
</dbReference>
<evidence type="ECO:0000259" key="1">
    <source>
        <dbReference type="Pfam" id="PF16363"/>
    </source>
</evidence>
<sequence length="350" mass="39091">MIGSAFLDKTVLVTGHTGFKGSWLALWLKHIGAKVKGLALAPDSVNNHWDCLGLDIQEYRVDVRDAAGLRKALNSAKPDFIFHLAAQAFVRKSYKDPVSNWQSNVMGTINLLEACRQTPNTAGILVATSDKCYQNLEWNWGYRESDPLGGHDPYSASKAAVELAVSSYRSSFFSNADSPLLATARAGNVVGGGDWSEERLIPDIFRAIELNQPVYLRYPTATRPWQHVLDAICGYLILGSRLLQGDRTCARAWNFGPGPEANRSVIEVLELLGRQWPSLHWECDEYEHPHEAGLLYLDSSEARALLGWKPQWDLETTISRVSEWYQSWSEQGEVISQRQLLDFVGGGKKL</sequence>
<evidence type="ECO:0000313" key="3">
    <source>
        <dbReference type="Proteomes" id="UP000321039"/>
    </source>
</evidence>
<comment type="caution">
    <text evidence="2">The sequence shown here is derived from an EMBL/GenBank/DDBJ whole genome shotgun (WGS) entry which is preliminary data.</text>
</comment>
<dbReference type="InterPro" id="IPR013445">
    <property type="entry name" value="CDP_4_6_deHydtase"/>
</dbReference>
<keyword evidence="2" id="KW-0456">Lyase</keyword>
<gene>
    <name evidence="2" type="primary">rfbG</name>
    <name evidence="2" type="ORF">FV139_04250</name>
</gene>
<dbReference type="EC" id="4.2.1.45" evidence="2"/>
<dbReference type="Gene3D" id="3.90.25.10">
    <property type="entry name" value="UDP-galactose 4-epimerase, domain 1"/>
    <property type="match status" value="1"/>
</dbReference>
<proteinExistence type="predicted"/>
<dbReference type="EMBL" id="VRZA01000001">
    <property type="protein sequence ID" value="TXS96813.1"/>
    <property type="molecule type" value="Genomic_DNA"/>
</dbReference>
<dbReference type="InterPro" id="IPR016040">
    <property type="entry name" value="NAD(P)-bd_dom"/>
</dbReference>
<protein>
    <submittedName>
        <fullName evidence="2">CDP-glucose 4,6-dehydratase</fullName>
        <ecNumber evidence="2">4.2.1.45</ecNumber>
    </submittedName>
</protein>
<dbReference type="Gene3D" id="3.40.50.720">
    <property type="entry name" value="NAD(P)-binding Rossmann-like Domain"/>
    <property type="match status" value="1"/>
</dbReference>
<evidence type="ECO:0000313" key="2">
    <source>
        <dbReference type="EMBL" id="TXS96813.1"/>
    </source>
</evidence>
<keyword evidence="3" id="KW-1185">Reference proteome</keyword>
<dbReference type="Pfam" id="PF16363">
    <property type="entry name" value="GDP_Man_Dehyd"/>
    <property type="match status" value="1"/>
</dbReference>
<organism evidence="2 3">
    <name type="scientific">Parahaliea maris</name>
    <dbReference type="NCBI Taxonomy" id="2716870"/>
    <lineage>
        <taxon>Bacteria</taxon>
        <taxon>Pseudomonadati</taxon>
        <taxon>Pseudomonadota</taxon>
        <taxon>Gammaproteobacteria</taxon>
        <taxon>Cellvibrionales</taxon>
        <taxon>Halieaceae</taxon>
        <taxon>Parahaliea</taxon>
    </lineage>
</organism>
<feature type="domain" description="NAD(P)-binding" evidence="1">
    <location>
        <begin position="12"/>
        <end position="320"/>
    </location>
</feature>